<dbReference type="Gene3D" id="1.25.10.10">
    <property type="entry name" value="Leucine-rich Repeat Variant"/>
    <property type="match status" value="1"/>
</dbReference>
<dbReference type="Gene3D" id="1.10.287.1490">
    <property type="match status" value="1"/>
</dbReference>
<dbReference type="InterPro" id="IPR042510">
    <property type="entry name" value="CIP2A"/>
</dbReference>
<dbReference type="PANTHER" id="PTHR23161:SF2">
    <property type="entry name" value="PROTEIN CIP2A"/>
    <property type="match status" value="1"/>
</dbReference>
<keyword evidence="1" id="KW-0175">Coiled coil</keyword>
<dbReference type="InterPro" id="IPR011989">
    <property type="entry name" value="ARM-like"/>
</dbReference>
<keyword evidence="4" id="KW-1185">Reference proteome</keyword>
<comment type="caution">
    <text evidence="3">The sequence shown here is derived from an EMBL/GenBank/DDBJ whole genome shotgun (WGS) entry which is preliminary data.</text>
</comment>
<dbReference type="Proteomes" id="UP000499080">
    <property type="component" value="Unassembled WGS sequence"/>
</dbReference>
<feature type="domain" description="CIP2A N-terminal" evidence="2">
    <location>
        <begin position="21"/>
        <end position="524"/>
    </location>
</feature>
<proteinExistence type="predicted"/>
<accession>A0A4Y2QZZ1</accession>
<dbReference type="SUPFAM" id="SSF48371">
    <property type="entry name" value="ARM repeat"/>
    <property type="match status" value="2"/>
</dbReference>
<sequence length="979" mass="111840">MDANNIVTAFVAAADQYAMNQSENNLKLLQRHLELLVCLTSEESNLTFFQNQSLLSSQCITHVINVLLDGSRKQSLIPRALSVLQNLLKNSTLFKNLQTTFHVHSAISTFLQHFGVSTKDPLVLQSMLVLEIITYNIKIDYIENHFENLISVLISLMDAENSQYVKISLHILSNICRNNSKIQSYICSLPNLKEIVKKLVSILNTSVPSIILYSLSILFSLTPYNHFGTKLWTDEHLRMTFDLIIKLLFCADDSCAATAVDLFTDLVTAKKHQPWFMKSPNLIKVLKKICKILPEVPSKRAVLYLKFLLAVVEFPEILEKICSYLCVPESADNASQACNIHPVLIKFCADPEQIDAHLQQISLQIIKHILCFYTAENFCHVEESVKQILRAVLEKIVLPKCVDNTLWEDHLESKVIIFEILLYLSKNTNLKSFISVNINAQSCEEMAKLLLDKYVSDGNISFEPSVNLFLMIVETIVSLGQTLTGFHEVLSRLLESDNALHCLSYALTSSNSELVSRSLSLITQIGDNYSLNALSESLYNRNLSILKSASHYSDSGDILSSYEGLPAAKKPHLSTNKVSEKSIDALLSRIENGLQIKDLKSSEIMDLYEHKIAMLTLKEQELQSYVDAKTAALQEADRILIQYKCRQADADAETLKLRSMMKDYERRCEQAATQLSAAEQKQRKVEADLIEAYQKIRELEQNSNEQRELMQTRLNRLSEQKKNVEEEKVRLSELILLKDQEKKLLLNQLQQSEEELRMKEKAHEELGEIKEELLKTLEETRKSAEKAKLNAEQKQQHLQKLIDSAQQTIADLQEKNESLHNEMTKKTEEFTHQISDLENQKEQLTKQLKSRDSKIEDLTENLKNLNELLNERNCVLQNTETSLSNLKVTLEQTESQKTKLQQDTKILELLCKKYEGTIEERDTEVQTLTDKLKSLHNEYEESVNDKDSQIKSLKEELAKHEYITGMIHNLTSGKLSVPK</sequence>
<dbReference type="Pfam" id="PF21044">
    <property type="entry name" value="CIP2A_N"/>
    <property type="match status" value="1"/>
</dbReference>
<evidence type="ECO:0000313" key="3">
    <source>
        <dbReference type="EMBL" id="GBN68786.1"/>
    </source>
</evidence>
<evidence type="ECO:0000259" key="2">
    <source>
        <dbReference type="Pfam" id="PF21044"/>
    </source>
</evidence>
<name>A0A4Y2QZZ1_ARAVE</name>
<dbReference type="PANTHER" id="PTHR23161">
    <property type="entry name" value="PROTEIN CIP2A"/>
    <property type="match status" value="1"/>
</dbReference>
<dbReference type="InterPro" id="IPR016024">
    <property type="entry name" value="ARM-type_fold"/>
</dbReference>
<feature type="coiled-coil region" evidence="1">
    <location>
        <begin position="661"/>
        <end position="956"/>
    </location>
</feature>
<reference evidence="3 4" key="1">
    <citation type="journal article" date="2019" name="Sci. Rep.">
        <title>Orb-weaving spider Araneus ventricosus genome elucidates the spidroin gene catalogue.</title>
        <authorList>
            <person name="Kono N."/>
            <person name="Nakamura H."/>
            <person name="Ohtoshi R."/>
            <person name="Moran D.A.P."/>
            <person name="Shinohara A."/>
            <person name="Yoshida Y."/>
            <person name="Fujiwara M."/>
            <person name="Mori M."/>
            <person name="Tomita M."/>
            <person name="Arakawa K."/>
        </authorList>
    </citation>
    <scope>NUCLEOTIDE SEQUENCE [LARGE SCALE GENOMIC DNA]</scope>
</reference>
<gene>
    <name evidence="3" type="primary">CIP2A</name>
    <name evidence="3" type="ORF">AVEN_193223_1</name>
</gene>
<organism evidence="3 4">
    <name type="scientific">Araneus ventricosus</name>
    <name type="common">Orbweaver spider</name>
    <name type="synonym">Epeira ventricosa</name>
    <dbReference type="NCBI Taxonomy" id="182803"/>
    <lineage>
        <taxon>Eukaryota</taxon>
        <taxon>Metazoa</taxon>
        <taxon>Ecdysozoa</taxon>
        <taxon>Arthropoda</taxon>
        <taxon>Chelicerata</taxon>
        <taxon>Arachnida</taxon>
        <taxon>Araneae</taxon>
        <taxon>Araneomorphae</taxon>
        <taxon>Entelegynae</taxon>
        <taxon>Araneoidea</taxon>
        <taxon>Araneidae</taxon>
        <taxon>Araneus</taxon>
    </lineage>
</organism>
<dbReference type="InterPro" id="IPR048701">
    <property type="entry name" value="CIP2A_N"/>
</dbReference>
<dbReference type="AlphaFoldDB" id="A0A4Y2QZZ1"/>
<protein>
    <submittedName>
        <fullName evidence="3">Protein CIP2A</fullName>
    </submittedName>
</protein>
<dbReference type="OrthoDB" id="73401at2759"/>
<evidence type="ECO:0000313" key="4">
    <source>
        <dbReference type="Proteomes" id="UP000499080"/>
    </source>
</evidence>
<evidence type="ECO:0000256" key="1">
    <source>
        <dbReference type="SAM" id="Coils"/>
    </source>
</evidence>
<dbReference type="EMBL" id="BGPR01015320">
    <property type="protein sequence ID" value="GBN68786.1"/>
    <property type="molecule type" value="Genomic_DNA"/>
</dbReference>